<evidence type="ECO:0000313" key="4">
    <source>
        <dbReference type="Proteomes" id="UP001366166"/>
    </source>
</evidence>
<gene>
    <name evidence="3" type="ORF">FAK_08550</name>
</gene>
<feature type="chain" id="PRO_5043897061" description="C4-dicarboxylate ABC transporter substrate-binding protein" evidence="2">
    <location>
        <begin position="36"/>
        <end position="339"/>
    </location>
</feature>
<sequence>MVARIFGPWRGLVGIWVTCMLAAAFLLAPAAAVQAKDVYTIKAISAFPKNHPHNLGLPLFIKLVEEKSQGRLKINWLGGPEVVKTFDQADALRRGSVDMLLYNPFSFFKPLGAVFMCRGLSQIPAWEERQTGAFDLWVKIFREKVNAEYLGSLNSLVPFRLFLNKKIDGIEGLKGLKIRVAPLYIPWMKALGAKPITIPPMEIYTAMQRGVVDGFVWPAYAIPGLGWHEVTKYEVIPGAFQIEPATIVNLDKFKSLPPDLQKVLKDVTEIMEGIDTARSLVRMETDWKIMQAAGMKKLVLPPADAKKFVELANDVTWKYVIEQAPKYGPEMRKLTTKKK</sequence>
<protein>
    <recommendedName>
        <fullName evidence="5">C4-dicarboxylate ABC transporter substrate-binding protein</fullName>
    </recommendedName>
</protein>
<dbReference type="Gene3D" id="3.40.190.170">
    <property type="entry name" value="Bacterial extracellular solute-binding protein, family 7"/>
    <property type="match status" value="1"/>
</dbReference>
<evidence type="ECO:0000256" key="2">
    <source>
        <dbReference type="SAM" id="SignalP"/>
    </source>
</evidence>
<dbReference type="Proteomes" id="UP001366166">
    <property type="component" value="Chromosome"/>
</dbReference>
<evidence type="ECO:0000313" key="3">
    <source>
        <dbReference type="EMBL" id="BEQ13789.1"/>
    </source>
</evidence>
<name>A0AAU9EGT9_9BACT</name>
<accession>A0AAU9EGT9</accession>
<dbReference type="InterPro" id="IPR038404">
    <property type="entry name" value="TRAP_DctP_sf"/>
</dbReference>
<reference evidence="4" key="1">
    <citation type="journal article" date="2023" name="Arch. Microbiol.">
        <title>Desulfoferula mesophilus gen. nov. sp. nov., a mesophilic sulfate-reducing bacterium isolated from a brackish lake sediment.</title>
        <authorList>
            <person name="Watanabe T."/>
            <person name="Yabe T."/>
            <person name="Tsuji J.M."/>
            <person name="Fukui M."/>
        </authorList>
    </citation>
    <scope>NUCLEOTIDE SEQUENCE [LARGE SCALE GENOMIC DNA]</scope>
    <source>
        <strain evidence="4">12FAK</strain>
    </source>
</reference>
<dbReference type="EMBL" id="AP028679">
    <property type="protein sequence ID" value="BEQ13789.1"/>
    <property type="molecule type" value="Genomic_DNA"/>
</dbReference>
<dbReference type="AlphaFoldDB" id="A0AAU9EGT9"/>
<dbReference type="NCBIfam" id="NF037995">
    <property type="entry name" value="TRAP_S1"/>
    <property type="match status" value="1"/>
</dbReference>
<organism evidence="3 4">
    <name type="scientific">Desulfoferula mesophila</name>
    <dbReference type="NCBI Taxonomy" id="3058419"/>
    <lineage>
        <taxon>Bacteria</taxon>
        <taxon>Pseudomonadati</taxon>
        <taxon>Thermodesulfobacteriota</taxon>
        <taxon>Desulfarculia</taxon>
        <taxon>Desulfarculales</taxon>
        <taxon>Desulfarculaceae</taxon>
        <taxon>Desulfoferula</taxon>
    </lineage>
</organism>
<dbReference type="InterPro" id="IPR018389">
    <property type="entry name" value="DctP_fam"/>
</dbReference>
<dbReference type="Pfam" id="PF03480">
    <property type="entry name" value="DctP"/>
    <property type="match status" value="1"/>
</dbReference>
<feature type="signal peptide" evidence="2">
    <location>
        <begin position="1"/>
        <end position="35"/>
    </location>
</feature>
<proteinExistence type="predicted"/>
<dbReference type="PANTHER" id="PTHR33376">
    <property type="match status" value="1"/>
</dbReference>
<evidence type="ECO:0008006" key="5">
    <source>
        <dbReference type="Google" id="ProtNLM"/>
    </source>
</evidence>
<keyword evidence="4" id="KW-1185">Reference proteome</keyword>
<keyword evidence="1 2" id="KW-0732">Signal</keyword>
<dbReference type="PANTHER" id="PTHR33376:SF5">
    <property type="entry name" value="EXTRACYTOPLASMIC SOLUTE RECEPTOR PROTEIN"/>
    <property type="match status" value="1"/>
</dbReference>
<dbReference type="GO" id="GO:0055085">
    <property type="term" value="P:transmembrane transport"/>
    <property type="evidence" value="ECO:0007669"/>
    <property type="project" value="InterPro"/>
</dbReference>
<dbReference type="KEGG" id="dmp:FAK_08550"/>
<evidence type="ECO:0000256" key="1">
    <source>
        <dbReference type="ARBA" id="ARBA00022729"/>
    </source>
</evidence>